<feature type="region of interest" description="Disordered" evidence="2">
    <location>
        <begin position="451"/>
        <end position="474"/>
    </location>
</feature>
<name>A0A401WFQ4_STREY</name>
<organism evidence="4 5">
    <name type="scientific">Streptomyces paromomycinus</name>
    <name type="common">Streptomyces rimosus subsp. paromomycinus</name>
    <dbReference type="NCBI Taxonomy" id="92743"/>
    <lineage>
        <taxon>Bacteria</taxon>
        <taxon>Bacillati</taxon>
        <taxon>Actinomycetota</taxon>
        <taxon>Actinomycetes</taxon>
        <taxon>Kitasatosporales</taxon>
        <taxon>Streptomycetaceae</taxon>
        <taxon>Streptomyces</taxon>
    </lineage>
</organism>
<comment type="caution">
    <text evidence="4">The sequence shown here is derived from an EMBL/GenBank/DDBJ whole genome shotgun (WGS) entry which is preliminary data.</text>
</comment>
<dbReference type="InterPro" id="IPR017850">
    <property type="entry name" value="Alkaline_phosphatase_core_sf"/>
</dbReference>
<evidence type="ECO:0000259" key="3">
    <source>
        <dbReference type="Pfam" id="PF00884"/>
    </source>
</evidence>
<evidence type="ECO:0000256" key="1">
    <source>
        <dbReference type="ARBA" id="ARBA00008779"/>
    </source>
</evidence>
<evidence type="ECO:0000313" key="4">
    <source>
        <dbReference type="EMBL" id="GCD48153.1"/>
    </source>
</evidence>
<dbReference type="InterPro" id="IPR000917">
    <property type="entry name" value="Sulfatase_N"/>
</dbReference>
<proteinExistence type="inferred from homology"/>
<dbReference type="PANTHER" id="PTHR42693">
    <property type="entry name" value="ARYLSULFATASE FAMILY MEMBER"/>
    <property type="match status" value="1"/>
</dbReference>
<dbReference type="Pfam" id="PF00884">
    <property type="entry name" value="Sulfatase"/>
    <property type="match status" value="2"/>
</dbReference>
<evidence type="ECO:0000313" key="5">
    <source>
        <dbReference type="Proteomes" id="UP000286746"/>
    </source>
</evidence>
<dbReference type="PANTHER" id="PTHR42693:SF33">
    <property type="entry name" value="ARYLSULFATASE"/>
    <property type="match status" value="1"/>
</dbReference>
<dbReference type="Gene3D" id="3.40.720.10">
    <property type="entry name" value="Alkaline Phosphatase, subunit A"/>
    <property type="match status" value="2"/>
</dbReference>
<dbReference type="RefSeq" id="WP_125058120.1">
    <property type="nucleotide sequence ID" value="NZ_BHZD01000001.1"/>
</dbReference>
<gene>
    <name evidence="4" type="ORF">GKJPGBOP_07949</name>
</gene>
<comment type="similarity">
    <text evidence="1">Belongs to the sulfatase family.</text>
</comment>
<dbReference type="InterPro" id="IPR050738">
    <property type="entry name" value="Sulfatase"/>
</dbReference>
<feature type="domain" description="Sulfatase N-terminal" evidence="3">
    <location>
        <begin position="247"/>
        <end position="325"/>
    </location>
</feature>
<dbReference type="AlphaFoldDB" id="A0A401WFQ4"/>
<keyword evidence="5" id="KW-1185">Reference proteome</keyword>
<reference evidence="4 5" key="1">
    <citation type="submission" date="2018-11" db="EMBL/GenBank/DDBJ databases">
        <title>Whole genome sequence of Streptomyces paromomycinus NBRC 15454(T).</title>
        <authorList>
            <person name="Komaki H."/>
            <person name="Tamura T."/>
        </authorList>
    </citation>
    <scope>NUCLEOTIDE SEQUENCE [LARGE SCALE GENOMIC DNA]</scope>
    <source>
        <strain evidence="4 5">NBRC 15454</strain>
    </source>
</reference>
<sequence length="474" mass="53008">MSVSQPYDHVVFISLDCLRSDGVGANPHKLWPLRYPGLRAPATPVLDDLAHSGAFFTNVIASAPYTSAAHATVFTGQYPARHGLHAFYEGFLRSPSVFTHARRAGRQTLMKVDFPVILGDQLGFTADIDTYLVEEDQKFIDAVLATETSLSLAHFAGMHMPYGFHNLRFGGSAYQEKIAWMESLLPEEVPHQVDELNETYRTPADMALFLRYKRAVNYLYAAGQYDTLFQMYLDGIEFFLKSRFEPFLTQLVDRVRQAGKTLLLVLFGDHGQQFEDDSYGNFNSLEEGVLRIPLIIAGDGVAQGRHLRRIRSADIAPTVMELAGIDVPWRGLFDGESRAGVVRGATALTEDAPALAQAYTSDARQFVHYQKRQRAGEDPGALPHVLLGESAYLDRTRLVRLNYRYTDQMSRLAPDERVRTERFDENTIPHVQAGAPDPKLLAVLDDYNRSLGPARNNAPPESVREGLRSLGYPL</sequence>
<dbReference type="GO" id="GO:0004065">
    <property type="term" value="F:arylsulfatase activity"/>
    <property type="evidence" value="ECO:0007669"/>
    <property type="project" value="TreeGrafter"/>
</dbReference>
<dbReference type="SUPFAM" id="SSF53649">
    <property type="entry name" value="Alkaline phosphatase-like"/>
    <property type="match status" value="1"/>
</dbReference>
<dbReference type="Proteomes" id="UP000286746">
    <property type="component" value="Unassembled WGS sequence"/>
</dbReference>
<protein>
    <submittedName>
        <fullName evidence="4">Arylsulfatase</fullName>
    </submittedName>
</protein>
<dbReference type="EMBL" id="BHZD01000001">
    <property type="protein sequence ID" value="GCD48153.1"/>
    <property type="molecule type" value="Genomic_DNA"/>
</dbReference>
<accession>A0A401WFQ4</accession>
<feature type="domain" description="Sulfatase N-terminal" evidence="3">
    <location>
        <begin position="9"/>
        <end position="105"/>
    </location>
</feature>
<evidence type="ECO:0000256" key="2">
    <source>
        <dbReference type="SAM" id="MobiDB-lite"/>
    </source>
</evidence>